<evidence type="ECO:0000256" key="10">
    <source>
        <dbReference type="SAM" id="Phobius"/>
    </source>
</evidence>
<dbReference type="Gene3D" id="1.20.1250.20">
    <property type="entry name" value="MFS general substrate transporter like domains"/>
    <property type="match status" value="1"/>
</dbReference>
<keyword evidence="6" id="KW-0769">Symport</keyword>
<dbReference type="GO" id="GO:0015145">
    <property type="term" value="F:monosaccharide transmembrane transporter activity"/>
    <property type="evidence" value="ECO:0007669"/>
    <property type="project" value="InterPro"/>
</dbReference>
<feature type="transmembrane region" description="Helical" evidence="10">
    <location>
        <begin position="388"/>
        <end position="410"/>
    </location>
</feature>
<feature type="transmembrane region" description="Helical" evidence="10">
    <location>
        <begin position="316"/>
        <end position="334"/>
    </location>
</feature>
<dbReference type="Proteomes" id="UP000515121">
    <property type="component" value="Unplaced"/>
</dbReference>
<dbReference type="PRINTS" id="PR00171">
    <property type="entry name" value="SUGRTRNSPORT"/>
</dbReference>
<dbReference type="RefSeq" id="XP_022726484.1">
    <property type="nucleotide sequence ID" value="XM_022870749.1"/>
</dbReference>
<reference evidence="13" key="1">
    <citation type="submission" date="2025-08" db="UniProtKB">
        <authorList>
            <consortium name="RefSeq"/>
        </authorList>
    </citation>
    <scope>IDENTIFICATION</scope>
    <source>
        <tissue evidence="13">Fruit stalk</tissue>
    </source>
</reference>
<comment type="similarity">
    <text evidence="2 9">Belongs to the major facilitator superfamily. Sugar transporter (TC 2.A.1.1) family.</text>
</comment>
<feature type="transmembrane region" description="Helical" evidence="10">
    <location>
        <begin position="200"/>
        <end position="219"/>
    </location>
</feature>
<accession>A0A6P5XDS3</accession>
<keyword evidence="5 10" id="KW-0812">Transmembrane</keyword>
<dbReference type="NCBIfam" id="TIGR00879">
    <property type="entry name" value="SP"/>
    <property type="match status" value="1"/>
</dbReference>
<feature type="domain" description="Major facilitator superfamily (MFS) profile" evidence="11">
    <location>
        <begin position="26"/>
        <end position="476"/>
    </location>
</feature>
<dbReference type="InterPro" id="IPR003663">
    <property type="entry name" value="Sugar/inositol_transpt"/>
</dbReference>
<evidence type="ECO:0000259" key="11">
    <source>
        <dbReference type="PROSITE" id="PS50850"/>
    </source>
</evidence>
<feature type="transmembrane region" description="Helical" evidence="10">
    <location>
        <begin position="422"/>
        <end position="443"/>
    </location>
</feature>
<dbReference type="InterPro" id="IPR036259">
    <property type="entry name" value="MFS_trans_sf"/>
</dbReference>
<comment type="subcellular location">
    <subcellularLocation>
        <location evidence="1">Membrane</location>
        <topology evidence="1">Multi-pass membrane protein</topology>
    </subcellularLocation>
</comment>
<proteinExistence type="inferred from homology"/>
<evidence type="ECO:0000256" key="7">
    <source>
        <dbReference type="ARBA" id="ARBA00022989"/>
    </source>
</evidence>
<keyword evidence="4" id="KW-0762">Sugar transport</keyword>
<evidence type="ECO:0000256" key="3">
    <source>
        <dbReference type="ARBA" id="ARBA00022448"/>
    </source>
</evidence>
<dbReference type="Pfam" id="PF00083">
    <property type="entry name" value="Sugar_tr"/>
    <property type="match status" value="1"/>
</dbReference>
<evidence type="ECO:0000256" key="2">
    <source>
        <dbReference type="ARBA" id="ARBA00010992"/>
    </source>
</evidence>
<keyword evidence="3 9" id="KW-0813">Transport</keyword>
<dbReference type="SUPFAM" id="SSF103473">
    <property type="entry name" value="MFS general substrate transporter"/>
    <property type="match status" value="1"/>
</dbReference>
<dbReference type="OrthoDB" id="5296287at2759"/>
<evidence type="ECO:0000256" key="8">
    <source>
        <dbReference type="ARBA" id="ARBA00023136"/>
    </source>
</evidence>
<dbReference type="InterPro" id="IPR045262">
    <property type="entry name" value="STP/PLT_plant"/>
</dbReference>
<dbReference type="InterPro" id="IPR005828">
    <property type="entry name" value="MFS_sugar_transport-like"/>
</dbReference>
<name>A0A6P5XDS3_DURZI</name>
<sequence length="492" mass="53927">MAGGGFVAHGRRKTYEDRVTTFVVITCIVAAMGGLLFGYDVGISGGVISMESFLKKFFPSGLEKQKNNKATTHESEYCKFDSQLLTSFTSSLYLAALLASFFASDVTRISGRKASVFIGGIAFLIGSNLNGIAMNMIFLIIGRLMLGVGVGFTNQSVPVYLSTKIRGAINIGFQMAVTIGILTAGLINYGTETIEDGWRVSLALAGVPAIMMAIGAVLLPDTPNSLIERGYTEKGKLILQRIRGTKDVNEEFNDLVEASEAAKKVEDPWRNILEPRPRPHLVICTLIPLFQRLTGIHVITSYAPVLFKILGFGENASFMSAVISGLVNMLATIVSIHSVDSFGRRILFLEGGAQMILSLILIAVRITIAVQLGFNGEGSYAKTEANFLLFLICVYIAAFAWSWGPLGWWINSEICPLDIRQVGQAINVSVNMLFTFLIAQVFLSTICHIRFVLFLLFLGAVITMTIFIALFLPETKNIPIEEMNRVWKGHWF</sequence>
<dbReference type="FunFam" id="1.20.1250.20:FF:000002">
    <property type="entry name" value="Sugar transport protein 13"/>
    <property type="match status" value="1"/>
</dbReference>
<feature type="transmembrane region" description="Helical" evidence="10">
    <location>
        <begin position="165"/>
        <end position="188"/>
    </location>
</feature>
<organism evidence="12 13">
    <name type="scientific">Durio zibethinus</name>
    <name type="common">Durian</name>
    <dbReference type="NCBI Taxonomy" id="66656"/>
    <lineage>
        <taxon>Eukaryota</taxon>
        <taxon>Viridiplantae</taxon>
        <taxon>Streptophyta</taxon>
        <taxon>Embryophyta</taxon>
        <taxon>Tracheophyta</taxon>
        <taxon>Spermatophyta</taxon>
        <taxon>Magnoliopsida</taxon>
        <taxon>eudicotyledons</taxon>
        <taxon>Gunneridae</taxon>
        <taxon>Pentapetalae</taxon>
        <taxon>rosids</taxon>
        <taxon>malvids</taxon>
        <taxon>Malvales</taxon>
        <taxon>Malvaceae</taxon>
        <taxon>Helicteroideae</taxon>
        <taxon>Durio</taxon>
    </lineage>
</organism>
<dbReference type="InterPro" id="IPR044778">
    <property type="entry name" value="MFS_STP/MST-like_plant"/>
</dbReference>
<feature type="transmembrane region" description="Helical" evidence="10">
    <location>
        <begin position="116"/>
        <end position="145"/>
    </location>
</feature>
<evidence type="ECO:0000256" key="5">
    <source>
        <dbReference type="ARBA" id="ARBA00022692"/>
    </source>
</evidence>
<evidence type="ECO:0000256" key="9">
    <source>
        <dbReference type="RuleBase" id="RU003346"/>
    </source>
</evidence>
<feature type="transmembrane region" description="Helical" evidence="10">
    <location>
        <begin position="346"/>
        <end position="368"/>
    </location>
</feature>
<gene>
    <name evidence="13" type="primary">LOC111282598</name>
</gene>
<keyword evidence="12" id="KW-1185">Reference proteome</keyword>
<evidence type="ECO:0000313" key="13">
    <source>
        <dbReference type="RefSeq" id="XP_022726484.1"/>
    </source>
</evidence>
<dbReference type="GO" id="GO:0015293">
    <property type="term" value="F:symporter activity"/>
    <property type="evidence" value="ECO:0007669"/>
    <property type="project" value="UniProtKB-KW"/>
</dbReference>
<feature type="transmembrane region" description="Helical" evidence="10">
    <location>
        <begin position="449"/>
        <end position="472"/>
    </location>
</feature>
<evidence type="ECO:0000256" key="1">
    <source>
        <dbReference type="ARBA" id="ARBA00004141"/>
    </source>
</evidence>
<feature type="transmembrane region" description="Helical" evidence="10">
    <location>
        <begin position="84"/>
        <end position="104"/>
    </location>
</feature>
<keyword evidence="8 10" id="KW-0472">Membrane</keyword>
<evidence type="ECO:0000256" key="4">
    <source>
        <dbReference type="ARBA" id="ARBA00022597"/>
    </source>
</evidence>
<feature type="transmembrane region" description="Helical" evidence="10">
    <location>
        <begin position="19"/>
        <end position="39"/>
    </location>
</feature>
<dbReference type="InterPro" id="IPR020846">
    <property type="entry name" value="MFS_dom"/>
</dbReference>
<evidence type="ECO:0000313" key="12">
    <source>
        <dbReference type="Proteomes" id="UP000515121"/>
    </source>
</evidence>
<dbReference type="GO" id="GO:0016020">
    <property type="term" value="C:membrane"/>
    <property type="evidence" value="ECO:0007669"/>
    <property type="project" value="UniProtKB-SubCell"/>
</dbReference>
<evidence type="ECO:0000256" key="6">
    <source>
        <dbReference type="ARBA" id="ARBA00022847"/>
    </source>
</evidence>
<dbReference type="GeneID" id="111282598"/>
<dbReference type="AlphaFoldDB" id="A0A6P5XDS3"/>
<dbReference type="PANTHER" id="PTHR23500:SF460">
    <property type="entry name" value="SUGAR TRANSPORT PROTEIN 11"/>
    <property type="match status" value="1"/>
</dbReference>
<protein>
    <submittedName>
        <fullName evidence="13">Sugar transport protein 11-like</fullName>
    </submittedName>
</protein>
<dbReference type="PROSITE" id="PS50850">
    <property type="entry name" value="MFS"/>
    <property type="match status" value="1"/>
</dbReference>
<dbReference type="KEGG" id="dzi:111282598"/>
<dbReference type="PANTHER" id="PTHR23500">
    <property type="entry name" value="SOLUTE CARRIER FAMILY 2, FACILITATED GLUCOSE TRANSPORTER"/>
    <property type="match status" value="1"/>
</dbReference>
<keyword evidence="7 10" id="KW-1133">Transmembrane helix</keyword>
<dbReference type="CDD" id="cd17361">
    <property type="entry name" value="MFS_STP"/>
    <property type="match status" value="1"/>
</dbReference>